<evidence type="ECO:0000256" key="7">
    <source>
        <dbReference type="ARBA" id="ARBA00022801"/>
    </source>
</evidence>
<feature type="transmembrane region" description="Helical" evidence="12">
    <location>
        <begin position="38"/>
        <end position="57"/>
    </location>
</feature>
<evidence type="ECO:0000313" key="13">
    <source>
        <dbReference type="EMBL" id="GAG15447.1"/>
    </source>
</evidence>
<evidence type="ECO:0000256" key="1">
    <source>
        <dbReference type="ARBA" id="ARBA00004651"/>
    </source>
</evidence>
<feature type="transmembrane region" description="Helical" evidence="12">
    <location>
        <begin position="63"/>
        <end position="84"/>
    </location>
</feature>
<organism evidence="13">
    <name type="scientific">marine sediment metagenome</name>
    <dbReference type="NCBI Taxonomy" id="412755"/>
    <lineage>
        <taxon>unclassified sequences</taxon>
        <taxon>metagenomes</taxon>
        <taxon>ecological metagenomes</taxon>
    </lineage>
</organism>
<evidence type="ECO:0000256" key="8">
    <source>
        <dbReference type="ARBA" id="ARBA00022989"/>
    </source>
</evidence>
<evidence type="ECO:0000256" key="6">
    <source>
        <dbReference type="ARBA" id="ARBA00022692"/>
    </source>
</evidence>
<comment type="subcellular location">
    <subcellularLocation>
        <location evidence="1">Cell membrane</location>
        <topology evidence="1">Multi-pass membrane protein</topology>
    </subcellularLocation>
</comment>
<evidence type="ECO:0000256" key="5">
    <source>
        <dbReference type="ARBA" id="ARBA00022475"/>
    </source>
</evidence>
<comment type="caution">
    <text evidence="13">The sequence shown here is derived from an EMBL/GenBank/DDBJ whole genome shotgun (WGS) entry which is preliminary data.</text>
</comment>
<gene>
    <name evidence="13" type="ORF">S01H1_57878</name>
</gene>
<keyword evidence="5" id="KW-1003">Cell membrane</keyword>
<dbReference type="Pfam" id="PF02673">
    <property type="entry name" value="BacA"/>
    <property type="match status" value="1"/>
</dbReference>
<dbReference type="GO" id="GO:0050380">
    <property type="term" value="F:undecaprenyl-diphosphatase activity"/>
    <property type="evidence" value="ECO:0007669"/>
    <property type="project" value="UniProtKB-EC"/>
</dbReference>
<comment type="similarity">
    <text evidence="2">Belongs to the UppP family.</text>
</comment>
<dbReference type="EMBL" id="BARS01037776">
    <property type="protein sequence ID" value="GAG15447.1"/>
    <property type="molecule type" value="Genomic_DNA"/>
</dbReference>
<dbReference type="GO" id="GO:0005886">
    <property type="term" value="C:plasma membrane"/>
    <property type="evidence" value="ECO:0007669"/>
    <property type="project" value="UniProtKB-SubCell"/>
</dbReference>
<dbReference type="PANTHER" id="PTHR30622:SF2">
    <property type="entry name" value="UNDECAPRENYL-DIPHOSPHATASE"/>
    <property type="match status" value="1"/>
</dbReference>
<evidence type="ECO:0000256" key="11">
    <source>
        <dbReference type="ARBA" id="ARBA00047594"/>
    </source>
</evidence>
<feature type="transmembrane region" description="Helical" evidence="12">
    <location>
        <begin position="6"/>
        <end position="26"/>
    </location>
</feature>
<evidence type="ECO:0000256" key="9">
    <source>
        <dbReference type="ARBA" id="ARBA00023136"/>
    </source>
</evidence>
<dbReference type="AlphaFoldDB" id="X0VWH1"/>
<protein>
    <recommendedName>
        <fullName evidence="4">Undecaprenyl-diphosphatase</fullName>
        <ecNumber evidence="3">3.6.1.27</ecNumber>
    </recommendedName>
    <alternativeName>
        <fullName evidence="10">Undecaprenyl pyrophosphate phosphatase</fullName>
    </alternativeName>
</protein>
<evidence type="ECO:0000256" key="12">
    <source>
        <dbReference type="SAM" id="Phobius"/>
    </source>
</evidence>
<evidence type="ECO:0000256" key="10">
    <source>
        <dbReference type="ARBA" id="ARBA00032707"/>
    </source>
</evidence>
<evidence type="ECO:0000256" key="2">
    <source>
        <dbReference type="ARBA" id="ARBA00010621"/>
    </source>
</evidence>
<accession>X0VWH1</accession>
<keyword evidence="7" id="KW-0378">Hydrolase</keyword>
<feature type="non-terminal residue" evidence="13">
    <location>
        <position position="101"/>
    </location>
</feature>
<dbReference type="PANTHER" id="PTHR30622">
    <property type="entry name" value="UNDECAPRENYL-DIPHOSPHATASE"/>
    <property type="match status" value="1"/>
</dbReference>
<reference evidence="13" key="1">
    <citation type="journal article" date="2014" name="Front. Microbiol.">
        <title>High frequency of phylogenetically diverse reductive dehalogenase-homologous genes in deep subseafloor sedimentary metagenomes.</title>
        <authorList>
            <person name="Kawai M."/>
            <person name="Futagami T."/>
            <person name="Toyoda A."/>
            <person name="Takaki Y."/>
            <person name="Nishi S."/>
            <person name="Hori S."/>
            <person name="Arai W."/>
            <person name="Tsubouchi T."/>
            <person name="Morono Y."/>
            <person name="Uchiyama I."/>
            <person name="Ito T."/>
            <person name="Fujiyama A."/>
            <person name="Inagaki F."/>
            <person name="Takami H."/>
        </authorList>
    </citation>
    <scope>NUCLEOTIDE SEQUENCE</scope>
    <source>
        <strain evidence="13">Expedition CK06-06</strain>
    </source>
</reference>
<dbReference type="EC" id="3.6.1.27" evidence="3"/>
<evidence type="ECO:0000256" key="3">
    <source>
        <dbReference type="ARBA" id="ARBA00012374"/>
    </source>
</evidence>
<comment type="catalytic activity">
    <reaction evidence="11">
        <text>di-trans,octa-cis-undecaprenyl diphosphate + H2O = di-trans,octa-cis-undecaprenyl phosphate + phosphate + H(+)</text>
        <dbReference type="Rhea" id="RHEA:28094"/>
        <dbReference type="ChEBI" id="CHEBI:15377"/>
        <dbReference type="ChEBI" id="CHEBI:15378"/>
        <dbReference type="ChEBI" id="CHEBI:43474"/>
        <dbReference type="ChEBI" id="CHEBI:58405"/>
        <dbReference type="ChEBI" id="CHEBI:60392"/>
        <dbReference type="EC" id="3.6.1.27"/>
    </reaction>
</comment>
<name>X0VWH1_9ZZZZ</name>
<proteinExistence type="inferred from homology"/>
<dbReference type="InterPro" id="IPR003824">
    <property type="entry name" value="UppP"/>
</dbReference>
<keyword evidence="8 12" id="KW-1133">Transmembrane helix</keyword>
<evidence type="ECO:0000256" key="4">
    <source>
        <dbReference type="ARBA" id="ARBA00021581"/>
    </source>
</evidence>
<keyword evidence="6 12" id="KW-0812">Transmembrane</keyword>
<keyword evidence="9 12" id="KW-0472">Membrane</keyword>
<sequence length="101" mass="10635">MLGVVQAFSAFPGLSRSGLTVSTLLLRGYDAKLAIRMSFLMSIPAVLAAEVGLSIIDGVSFDLMALCGIAAAFVLGILSIGALLRIATRIHFWKFCLFLGG</sequence>